<comment type="caution">
    <text evidence="3">The sequence shown here is derived from an EMBL/GenBank/DDBJ whole genome shotgun (WGS) entry which is preliminary data.</text>
</comment>
<evidence type="ECO:0000313" key="3">
    <source>
        <dbReference type="EMBL" id="MBE9071029.1"/>
    </source>
</evidence>
<dbReference type="Pfam" id="PF05036">
    <property type="entry name" value="SPOR"/>
    <property type="match status" value="1"/>
</dbReference>
<organism evidence="3 4">
    <name type="scientific">Leptolyngbya cf. ectocarpi LEGE 11479</name>
    <dbReference type="NCBI Taxonomy" id="1828722"/>
    <lineage>
        <taxon>Bacteria</taxon>
        <taxon>Bacillati</taxon>
        <taxon>Cyanobacteriota</taxon>
        <taxon>Cyanophyceae</taxon>
        <taxon>Leptolyngbyales</taxon>
        <taxon>Leptolyngbyaceae</taxon>
        <taxon>Leptolyngbya group</taxon>
        <taxon>Leptolyngbya</taxon>
    </lineage>
</organism>
<dbReference type="GO" id="GO:0042834">
    <property type="term" value="F:peptidoglycan binding"/>
    <property type="evidence" value="ECO:0007669"/>
    <property type="project" value="InterPro"/>
</dbReference>
<dbReference type="InterPro" id="IPR007730">
    <property type="entry name" value="SPOR-like_dom"/>
</dbReference>
<gene>
    <name evidence="3" type="ORF">IQ260_30800</name>
</gene>
<feature type="compositionally biased region" description="Low complexity" evidence="1">
    <location>
        <begin position="8"/>
        <end position="35"/>
    </location>
</feature>
<name>A0A929A0Q0_LEPEC</name>
<feature type="region of interest" description="Disordered" evidence="1">
    <location>
        <begin position="1"/>
        <end position="35"/>
    </location>
</feature>
<dbReference type="AlphaFoldDB" id="A0A929A0Q0"/>
<evidence type="ECO:0000256" key="1">
    <source>
        <dbReference type="SAM" id="MobiDB-lite"/>
    </source>
</evidence>
<dbReference type="EMBL" id="JADEXP010000656">
    <property type="protein sequence ID" value="MBE9071029.1"/>
    <property type="molecule type" value="Genomic_DNA"/>
</dbReference>
<dbReference type="RefSeq" id="WP_193996832.1">
    <property type="nucleotide sequence ID" value="NZ_JADEXP010000656.1"/>
</dbReference>
<evidence type="ECO:0000259" key="2">
    <source>
        <dbReference type="Pfam" id="PF05036"/>
    </source>
</evidence>
<feature type="domain" description="SPOR" evidence="2">
    <location>
        <begin position="69"/>
        <end position="97"/>
    </location>
</feature>
<dbReference type="Proteomes" id="UP000615026">
    <property type="component" value="Unassembled WGS sequence"/>
</dbReference>
<evidence type="ECO:0000313" key="4">
    <source>
        <dbReference type="Proteomes" id="UP000615026"/>
    </source>
</evidence>
<keyword evidence="4" id="KW-1185">Reference proteome</keyword>
<feature type="non-terminal residue" evidence="3">
    <location>
        <position position="1"/>
    </location>
</feature>
<protein>
    <submittedName>
        <fullName evidence="3">SPOR domain-containing protein</fullName>
    </submittedName>
</protein>
<accession>A0A929A0Q0</accession>
<reference evidence="3" key="1">
    <citation type="submission" date="2020-10" db="EMBL/GenBank/DDBJ databases">
        <authorList>
            <person name="Castelo-Branco R."/>
            <person name="Eusebio N."/>
            <person name="Adriana R."/>
            <person name="Vieira A."/>
            <person name="Brugerolle De Fraissinette N."/>
            <person name="Rezende De Castro R."/>
            <person name="Schneider M.P."/>
            <person name="Vasconcelos V."/>
            <person name="Leao P.N."/>
        </authorList>
    </citation>
    <scope>NUCLEOTIDE SEQUENCE</scope>
    <source>
        <strain evidence="3">LEGE 11479</strain>
    </source>
</reference>
<proteinExistence type="predicted"/>
<sequence>ATPPATPPTAASPTTAPETTAANPAPAAPAPTATTGSNFYIVTNYTGDASLNKARTLVPDAFVRNFKTGARIQLAAFDNRAQAEDQVAFLTQQGATVELVGPTNE</sequence>